<dbReference type="SMART" id="SM01130">
    <property type="entry name" value="DHDPS"/>
    <property type="match status" value="1"/>
</dbReference>
<organism evidence="7 8">
    <name type="scientific">Kribbella yunnanensis</name>
    <dbReference type="NCBI Taxonomy" id="190194"/>
    <lineage>
        <taxon>Bacteria</taxon>
        <taxon>Bacillati</taxon>
        <taxon>Actinomycetota</taxon>
        <taxon>Actinomycetes</taxon>
        <taxon>Propionibacteriales</taxon>
        <taxon>Kribbellaceae</taxon>
        <taxon>Kribbella</taxon>
    </lineage>
</organism>
<comment type="caution">
    <text evidence="7">The sequence shown here is derived from an EMBL/GenBank/DDBJ whole genome shotgun (WGS) entry which is preliminary data.</text>
</comment>
<dbReference type="Pfam" id="PF00701">
    <property type="entry name" value="DHDPS"/>
    <property type="match status" value="1"/>
</dbReference>
<reference evidence="7 8" key="1">
    <citation type="journal article" date="2019" name="Int. J. Syst. Evol. Microbiol.">
        <title>The Global Catalogue of Microorganisms (GCM) 10K type strain sequencing project: providing services to taxonomists for standard genome sequencing and annotation.</title>
        <authorList>
            <consortium name="The Broad Institute Genomics Platform"/>
            <consortium name="The Broad Institute Genome Sequencing Center for Infectious Disease"/>
            <person name="Wu L."/>
            <person name="Ma J."/>
        </authorList>
    </citation>
    <scope>NUCLEOTIDE SEQUENCE [LARGE SCALE GENOMIC DNA]</scope>
    <source>
        <strain evidence="7 8">JCM 14307</strain>
    </source>
</reference>
<dbReference type="InterPro" id="IPR002220">
    <property type="entry name" value="DapA-like"/>
</dbReference>
<sequence length="349" mass="37095">MNRSSCTRSGIATRPIRCCGECERCSQSINRSTNRLGQVSTGVPRLTGVTPTELAAQLKTGLLSFPVTHFRADLSFDEPAYREHLSWLSQYDVAGLFAAGGTGEGFSLTPVEIDTVVRAAVSEVAGRVPVIAPATGGTATAIAQAQAAEAAGADGLLLLPPYLTEAGQRGLVEHVSAVCRSTNLGVTVYSRANAILNDVSVAELADRNDNLVCLKDGVGNVEMMTRTYARVGDRLTYIGGLPTAETFALPLLQLGVSTYSSAIFNFVPEFALGFYADVLAQDRDAVYRKLNDFVIPYLGIRDRTKGYAVSIVKAGVKAIGRPAGPVRPPLQDLTDDELTQLTALIGRVK</sequence>
<evidence type="ECO:0000256" key="6">
    <source>
        <dbReference type="PIRNR" id="PIRNR001365"/>
    </source>
</evidence>
<evidence type="ECO:0000313" key="7">
    <source>
        <dbReference type="EMBL" id="GAA1693290.1"/>
    </source>
</evidence>
<dbReference type="Gene3D" id="3.20.20.70">
    <property type="entry name" value="Aldolase class I"/>
    <property type="match status" value="1"/>
</dbReference>
<dbReference type="InterPro" id="IPR017655">
    <property type="entry name" value="Dehydro-deoxyglucarate_dehyd"/>
</dbReference>
<dbReference type="SUPFAM" id="SSF51569">
    <property type="entry name" value="Aldolase"/>
    <property type="match status" value="1"/>
</dbReference>
<dbReference type="EMBL" id="BAAANF010000016">
    <property type="protein sequence ID" value="GAA1693290.1"/>
    <property type="molecule type" value="Genomic_DNA"/>
</dbReference>
<name>A0ABN2HTH1_9ACTN</name>
<dbReference type="NCBIfam" id="TIGR03249">
    <property type="entry name" value="KdgD"/>
    <property type="match status" value="1"/>
</dbReference>
<accession>A0ABN2HTH1</accession>
<keyword evidence="4 5" id="KW-0456">Lyase</keyword>
<dbReference type="CDD" id="cd00951">
    <property type="entry name" value="KDGDH"/>
    <property type="match status" value="1"/>
</dbReference>
<evidence type="ECO:0000256" key="3">
    <source>
        <dbReference type="ARBA" id="ARBA00007592"/>
    </source>
</evidence>
<dbReference type="PIRSF" id="PIRSF001365">
    <property type="entry name" value="DHDPS"/>
    <property type="match status" value="1"/>
</dbReference>
<evidence type="ECO:0000256" key="2">
    <source>
        <dbReference type="ARBA" id="ARBA00004983"/>
    </source>
</evidence>
<comment type="pathway">
    <text evidence="2 5">Carbohydrate acid metabolism; D-glucarate degradation; 2,5-dioxopentanoate from D-glucarate: step 2/2.</text>
</comment>
<keyword evidence="8" id="KW-1185">Reference proteome</keyword>
<dbReference type="PANTHER" id="PTHR12128">
    <property type="entry name" value="DIHYDRODIPICOLINATE SYNTHASE"/>
    <property type="match status" value="1"/>
</dbReference>
<comment type="catalytic activity">
    <reaction evidence="1 5">
        <text>5-dehydro-4-deoxy-D-glucarate + H(+) = 2,5-dioxopentanoate + CO2 + H2O</text>
        <dbReference type="Rhea" id="RHEA:24608"/>
        <dbReference type="ChEBI" id="CHEBI:15377"/>
        <dbReference type="ChEBI" id="CHEBI:15378"/>
        <dbReference type="ChEBI" id="CHEBI:16526"/>
        <dbReference type="ChEBI" id="CHEBI:42819"/>
        <dbReference type="ChEBI" id="CHEBI:58136"/>
        <dbReference type="EC" id="4.2.1.41"/>
    </reaction>
</comment>
<dbReference type="HAMAP" id="MF_00694">
    <property type="entry name" value="KDGDH"/>
    <property type="match status" value="1"/>
</dbReference>
<dbReference type="PANTHER" id="PTHR12128:SF19">
    <property type="entry name" value="5-DEHYDRO-4-DEOXYGLUCARATE DEHYDRATASE 2-RELATED"/>
    <property type="match status" value="1"/>
</dbReference>
<gene>
    <name evidence="7" type="primary">kdgD</name>
    <name evidence="7" type="ORF">GCM10009745_43500</name>
</gene>
<dbReference type="InterPro" id="IPR013785">
    <property type="entry name" value="Aldolase_TIM"/>
</dbReference>
<protein>
    <recommendedName>
        <fullName evidence="5">Probable 5-dehydro-4-deoxyglucarate dehydratase</fullName>
        <ecNumber evidence="5">4.2.1.41</ecNumber>
    </recommendedName>
    <alternativeName>
        <fullName evidence="5">5-keto-4-deoxy-glucarate dehydratase</fullName>
        <shortName evidence="5">KDGDH</shortName>
    </alternativeName>
</protein>
<evidence type="ECO:0000256" key="1">
    <source>
        <dbReference type="ARBA" id="ARBA00001446"/>
    </source>
</evidence>
<evidence type="ECO:0000256" key="5">
    <source>
        <dbReference type="HAMAP-Rule" id="MF_00694"/>
    </source>
</evidence>
<comment type="similarity">
    <text evidence="3 5 6">Belongs to the DapA family.</text>
</comment>
<dbReference type="NCBIfam" id="NF002958">
    <property type="entry name" value="PRK03620.1"/>
    <property type="match status" value="1"/>
</dbReference>
<proteinExistence type="inferred from homology"/>
<evidence type="ECO:0000313" key="8">
    <source>
        <dbReference type="Proteomes" id="UP001500280"/>
    </source>
</evidence>
<dbReference type="Proteomes" id="UP001500280">
    <property type="component" value="Unassembled WGS sequence"/>
</dbReference>
<dbReference type="EC" id="4.2.1.41" evidence="5"/>
<evidence type="ECO:0000256" key="4">
    <source>
        <dbReference type="ARBA" id="ARBA00023239"/>
    </source>
</evidence>